<comment type="caution">
    <text evidence="4">The sequence shown here is derived from an EMBL/GenBank/DDBJ whole genome shotgun (WGS) entry which is preliminary data.</text>
</comment>
<evidence type="ECO:0000313" key="5">
    <source>
        <dbReference type="Proteomes" id="UP000248597"/>
    </source>
</evidence>
<gene>
    <name evidence="4" type="ORF">DI569_03985</name>
</gene>
<dbReference type="PRINTS" id="PR00173">
    <property type="entry name" value="EDTRNSPORT"/>
</dbReference>
<name>A0A2W5L559_SPHMC</name>
<dbReference type="Pfam" id="PF23666">
    <property type="entry name" value="Rcc01698_C"/>
    <property type="match status" value="1"/>
</dbReference>
<evidence type="ECO:0000313" key="4">
    <source>
        <dbReference type="EMBL" id="PZQ23609.1"/>
    </source>
</evidence>
<organism evidence="4 5">
    <name type="scientific">Sphingopyxis macrogoltabida</name>
    <name type="common">Sphingomonas macrogoltabidus</name>
    <dbReference type="NCBI Taxonomy" id="33050"/>
    <lineage>
        <taxon>Bacteria</taxon>
        <taxon>Pseudomonadati</taxon>
        <taxon>Pseudomonadota</taxon>
        <taxon>Alphaproteobacteria</taxon>
        <taxon>Sphingomonadales</taxon>
        <taxon>Sphingomonadaceae</taxon>
        <taxon>Sphingopyxis</taxon>
    </lineage>
</organism>
<protein>
    <submittedName>
        <fullName evidence="4">Uncharacterized protein</fullName>
    </submittedName>
</protein>
<feature type="domain" description="Rcc01698-like C-terminal" evidence="3">
    <location>
        <begin position="480"/>
        <end position="574"/>
    </location>
</feature>
<dbReference type="EMBL" id="QFPJ01000006">
    <property type="protein sequence ID" value="PZQ23609.1"/>
    <property type="molecule type" value="Genomic_DNA"/>
</dbReference>
<accession>A0A2W5L559</accession>
<reference evidence="4 5" key="1">
    <citation type="submission" date="2017-08" db="EMBL/GenBank/DDBJ databases">
        <title>Infants hospitalized years apart are colonized by the same room-sourced microbial strains.</title>
        <authorList>
            <person name="Brooks B."/>
            <person name="Olm M.R."/>
            <person name="Firek B.A."/>
            <person name="Baker R."/>
            <person name="Thomas B.C."/>
            <person name="Morowitz M.J."/>
            <person name="Banfield J.F."/>
        </authorList>
    </citation>
    <scope>NUCLEOTIDE SEQUENCE [LARGE SCALE GENOMIC DNA]</scope>
    <source>
        <strain evidence="4">S2_005_003_R2_47</strain>
    </source>
</reference>
<dbReference type="InterPro" id="IPR056490">
    <property type="entry name" value="Rcc01698_C"/>
</dbReference>
<dbReference type="Proteomes" id="UP000248597">
    <property type="component" value="Unassembled WGS sequence"/>
</dbReference>
<feature type="region of interest" description="Disordered" evidence="1">
    <location>
        <begin position="256"/>
        <end position="276"/>
    </location>
</feature>
<dbReference type="Pfam" id="PF13550">
    <property type="entry name" value="Phage-tail_3"/>
    <property type="match status" value="1"/>
</dbReference>
<sequence>MATLVLTTVGGLVGGPVGAALGAIVGRQVDAAVLAPRGREGPRLADLKVQASTYGQQIPKIFGTMRVAGNVIWATDLIERRNRSGGGKGRPAVTEYSYAASLAVALSSRPIRAIRRIWADGNLLRGASGAFTERCIFRSYDGSEDQPVDPLIAAAVGATSASAFRGIAYALFEELELASFGNRIPSLTFEVEADAGDVDAGFIGDSLLDGGHCAGRWPFSGYAASGDRIRDAIAPLIEADDLRLIGAPQGWRIGRPSEAMDAPGIAPFRESGRTASPRDCIERRRAPLSALPASIRLRHYEPERDYQLGQQASAVAGGGSSEQRVDLPAVLGAASARGLAADMAARASDGRERQVWHGDLAALVLPVGDLLRIDDGSLWRVAARRVNGNDIQLELCRHEPTAPSSFVADPGVSVIAPDWPDATGVVRLFDVPSLGSPAATVPRIVAAAAGEHEGWRGADAWFVAAPESSPVALGLLRPAAALGELSAPLAAGSGAMFDLINGLTVTLVDPSMALASVEDAALLSGANRAMVGGELLQFGVAAALAPGVWRLSRLLRERGGSGQSAIAPAGTPFVLLDDPALIALPDAMAQSAEAGGATLQWAPLGGFDIASVAVPAAALALRPLAPVHGSLDGDDAGGRVLRWIRCSRSDGGWRDHVDQPVGESQERWRITPVPAAGIAPWESSTNQLHLDAATIAALPPGCVAEIRQIGDFALSPPLTLPLN</sequence>
<dbReference type="AlphaFoldDB" id="A0A2W5L559"/>
<feature type="domain" description="Tip attachment protein J" evidence="2">
    <location>
        <begin position="227"/>
        <end position="383"/>
    </location>
</feature>
<dbReference type="InterPro" id="IPR032876">
    <property type="entry name" value="J_dom"/>
</dbReference>
<evidence type="ECO:0000256" key="1">
    <source>
        <dbReference type="SAM" id="MobiDB-lite"/>
    </source>
</evidence>
<evidence type="ECO:0000259" key="2">
    <source>
        <dbReference type="Pfam" id="PF13550"/>
    </source>
</evidence>
<evidence type="ECO:0000259" key="3">
    <source>
        <dbReference type="Pfam" id="PF23666"/>
    </source>
</evidence>
<proteinExistence type="predicted"/>